<name>A0A916YXF1_9SPHN</name>
<dbReference type="RefSeq" id="WP_066775144.1">
    <property type="nucleotide sequence ID" value="NZ_BMIP01000002.1"/>
</dbReference>
<protein>
    <recommendedName>
        <fullName evidence="4">Terminase</fullName>
    </recommendedName>
</protein>
<gene>
    <name evidence="2" type="ORF">GCM10010990_12370</name>
</gene>
<reference evidence="2" key="2">
    <citation type="submission" date="2020-09" db="EMBL/GenBank/DDBJ databases">
        <authorList>
            <person name="Sun Q."/>
            <person name="Zhou Y."/>
        </authorList>
    </citation>
    <scope>NUCLEOTIDE SEQUENCE</scope>
    <source>
        <strain evidence="2">CGMCC 1.15360</strain>
    </source>
</reference>
<feature type="region of interest" description="Disordered" evidence="1">
    <location>
        <begin position="295"/>
        <end position="315"/>
    </location>
</feature>
<keyword evidence="3" id="KW-1185">Reference proteome</keyword>
<evidence type="ECO:0000313" key="2">
    <source>
        <dbReference type="EMBL" id="GGD64455.1"/>
    </source>
</evidence>
<evidence type="ECO:0000313" key="3">
    <source>
        <dbReference type="Proteomes" id="UP000612349"/>
    </source>
</evidence>
<evidence type="ECO:0000256" key="1">
    <source>
        <dbReference type="SAM" id="MobiDB-lite"/>
    </source>
</evidence>
<organism evidence="2 3">
    <name type="scientific">Croceicoccus mobilis</name>
    <dbReference type="NCBI Taxonomy" id="1703339"/>
    <lineage>
        <taxon>Bacteria</taxon>
        <taxon>Pseudomonadati</taxon>
        <taxon>Pseudomonadota</taxon>
        <taxon>Alphaproteobacteria</taxon>
        <taxon>Sphingomonadales</taxon>
        <taxon>Erythrobacteraceae</taxon>
        <taxon>Croceicoccus</taxon>
    </lineage>
</organism>
<feature type="region of interest" description="Disordered" evidence="1">
    <location>
        <begin position="1"/>
        <end position="23"/>
    </location>
</feature>
<evidence type="ECO:0008006" key="4">
    <source>
        <dbReference type="Google" id="ProtNLM"/>
    </source>
</evidence>
<dbReference type="AlphaFoldDB" id="A0A916YXF1"/>
<sequence>MPKPHHTAATDTAPFPFTPLPRATHGKFTAQRQRHFIAALAATGFVGDAARACGVSEAAVYKARNAPAGKSFRAAWDAARMSDTALAARAERWRAKARTHAAAAKGQLACASARPAQRTSRTAFTAPEPDANDPLLRFAPFVHPAPRRNSITPDRQRGFIAALAASGSVRQAARSIGASMEALYKLRARHGAEEFAQAWEKAIDLGIARLEDTALARALEGEARPIVSHGEVIGEYRKHNEALVMFLLRHRRSQRYGGAHAAAQPNPAAQERALIASINAKLDRAHAQWKARQALRDAPGGGGELRQINPPSPIATPKHLAMAREGGITL</sequence>
<comment type="caution">
    <text evidence="2">The sequence shown here is derived from an EMBL/GenBank/DDBJ whole genome shotgun (WGS) entry which is preliminary data.</text>
</comment>
<accession>A0A916YXF1</accession>
<proteinExistence type="predicted"/>
<dbReference type="EMBL" id="BMIP01000002">
    <property type="protein sequence ID" value="GGD64455.1"/>
    <property type="molecule type" value="Genomic_DNA"/>
</dbReference>
<dbReference type="Proteomes" id="UP000612349">
    <property type="component" value="Unassembled WGS sequence"/>
</dbReference>
<reference evidence="2" key="1">
    <citation type="journal article" date="2014" name="Int. J. Syst. Evol. Microbiol.">
        <title>Complete genome sequence of Corynebacterium casei LMG S-19264T (=DSM 44701T), isolated from a smear-ripened cheese.</title>
        <authorList>
            <consortium name="US DOE Joint Genome Institute (JGI-PGF)"/>
            <person name="Walter F."/>
            <person name="Albersmeier A."/>
            <person name="Kalinowski J."/>
            <person name="Ruckert C."/>
        </authorList>
    </citation>
    <scope>NUCLEOTIDE SEQUENCE</scope>
    <source>
        <strain evidence="2">CGMCC 1.15360</strain>
    </source>
</reference>